<dbReference type="Proteomes" id="UP000095286">
    <property type="component" value="Unplaced"/>
</dbReference>
<accession>A0AC35TQT5</accession>
<sequence length="441" mass="50839">MNNEVDDWILPKSDHRSKAVSKIIVGVLNCSGLKANQDLPKLPYYRGKWNAKTFESFRKEVLTQNWYKPQTGRSLFESILAQNRYLIQNNPGNSVSEKMYGTEFSSNRGALHGLLCPDLFGKNTFLFYKIEDHYKLSFEDTFLNSESDEPRNQSNSVEENKENLIEKHILGKAVEAFLALTENELIGCDQNNKRKEELMDCNNITNILTKFCLNSSNYPATKFLMASDVDLFAELVEKLTDLEPIEVKSIKHGKYVSQDVKLGKDQREKWTMQMNAVNCKRIIIFRHNDEFKVGSMSEKSLSNLNAPTCNYVDLANIFYRFKEEYEKIKDKESIHYLRITVDENGKFEYSDNTKIFNQQIITCIQKIQESMKLNKPDLTTTSTPPTKNQNKIKQNKTKQNKTKQNKTKQNKTNLLPTIAENDKKTPGSQHSRSTIDSRASA</sequence>
<dbReference type="WBParaSite" id="RSKR_0000288150.1">
    <property type="protein sequence ID" value="RSKR_0000288150.1"/>
    <property type="gene ID" value="RSKR_0000288150"/>
</dbReference>
<name>A0AC35TQT5_9BILA</name>
<reference evidence="2" key="1">
    <citation type="submission" date="2016-11" db="UniProtKB">
        <authorList>
            <consortium name="WormBaseParasite"/>
        </authorList>
    </citation>
    <scope>IDENTIFICATION</scope>
    <source>
        <strain evidence="2">KR3021</strain>
    </source>
</reference>
<organism evidence="1 2">
    <name type="scientific">Rhabditophanes sp. KR3021</name>
    <dbReference type="NCBI Taxonomy" id="114890"/>
    <lineage>
        <taxon>Eukaryota</taxon>
        <taxon>Metazoa</taxon>
        <taxon>Ecdysozoa</taxon>
        <taxon>Nematoda</taxon>
        <taxon>Chromadorea</taxon>
        <taxon>Rhabditida</taxon>
        <taxon>Tylenchina</taxon>
        <taxon>Panagrolaimomorpha</taxon>
        <taxon>Strongyloidoidea</taxon>
        <taxon>Alloionematidae</taxon>
        <taxon>Rhabditophanes</taxon>
    </lineage>
</organism>
<protein>
    <submittedName>
        <fullName evidence="2">Decapping nuclease</fullName>
    </submittedName>
</protein>
<evidence type="ECO:0000313" key="1">
    <source>
        <dbReference type="Proteomes" id="UP000095286"/>
    </source>
</evidence>
<proteinExistence type="predicted"/>
<evidence type="ECO:0000313" key="2">
    <source>
        <dbReference type="WBParaSite" id="RSKR_0000288150.1"/>
    </source>
</evidence>